<dbReference type="InterPro" id="IPR012349">
    <property type="entry name" value="Split_barrel_FMN-bd"/>
</dbReference>
<evidence type="ECO:0000256" key="1">
    <source>
        <dbReference type="ARBA" id="ARBA00023002"/>
    </source>
</evidence>
<dbReference type="InterPro" id="IPR019920">
    <property type="entry name" value="F420-binding_dom_put"/>
</dbReference>
<dbReference type="PANTHER" id="PTHR35176">
    <property type="entry name" value="HEME OXYGENASE HI_0854-RELATED"/>
    <property type="match status" value="1"/>
</dbReference>
<dbReference type="InterPro" id="IPR052019">
    <property type="entry name" value="F420H2_bilvrd_red/Heme_oxyg"/>
</dbReference>
<reference evidence="3 4" key="1">
    <citation type="submission" date="2019-06" db="EMBL/GenBank/DDBJ databases">
        <title>Sequencing the genomes of 1000 actinobacteria strains.</title>
        <authorList>
            <person name="Klenk H.-P."/>
        </authorList>
    </citation>
    <scope>NUCLEOTIDE SEQUENCE [LARGE SCALE GENOMIC DNA]</scope>
    <source>
        <strain evidence="3 4">DSM 18607</strain>
    </source>
</reference>
<feature type="domain" description="Pyridoxamine 5'-phosphate oxidase N-terminal" evidence="2">
    <location>
        <begin position="7"/>
        <end position="141"/>
    </location>
</feature>
<dbReference type="RefSeq" id="WP_141848105.1">
    <property type="nucleotide sequence ID" value="NZ_BAAAPR010000004.1"/>
</dbReference>
<dbReference type="GO" id="GO:0070967">
    <property type="term" value="F:coenzyme F420 binding"/>
    <property type="evidence" value="ECO:0007669"/>
    <property type="project" value="TreeGrafter"/>
</dbReference>
<dbReference type="Proteomes" id="UP000317893">
    <property type="component" value="Unassembled WGS sequence"/>
</dbReference>
<sequence length="149" mass="16900">MRDMTRDEWREFVLTGTRTGKIAVVRKDGQPLVTPIWFLLDEGEEDGTPYDELVFTTHESGAKARIIRRDPRVCVLVDDQAPPYSYVQLQGEARLSEDLDELRTWATRLGARYMGEDVAEAFGERNAVPGESLVRMRITRVVALADVSD</sequence>
<proteinExistence type="predicted"/>
<keyword evidence="1" id="KW-0560">Oxidoreductase</keyword>
<dbReference type="SUPFAM" id="SSF50475">
    <property type="entry name" value="FMN-binding split barrel"/>
    <property type="match status" value="1"/>
</dbReference>
<dbReference type="InterPro" id="IPR011576">
    <property type="entry name" value="Pyridox_Oxase_N"/>
</dbReference>
<evidence type="ECO:0000259" key="2">
    <source>
        <dbReference type="Pfam" id="PF01243"/>
    </source>
</evidence>
<evidence type="ECO:0000313" key="3">
    <source>
        <dbReference type="EMBL" id="TQJ08606.1"/>
    </source>
</evidence>
<comment type="caution">
    <text evidence="3">The sequence shown here is derived from an EMBL/GenBank/DDBJ whole genome shotgun (WGS) entry which is preliminary data.</text>
</comment>
<dbReference type="EMBL" id="VFMN01000001">
    <property type="protein sequence ID" value="TQJ08606.1"/>
    <property type="molecule type" value="Genomic_DNA"/>
</dbReference>
<name>A0A542DZX8_9MICO</name>
<dbReference type="OrthoDB" id="162914at2"/>
<evidence type="ECO:0000313" key="4">
    <source>
        <dbReference type="Proteomes" id="UP000317893"/>
    </source>
</evidence>
<dbReference type="Pfam" id="PF01243">
    <property type="entry name" value="PNPOx_N"/>
    <property type="match status" value="1"/>
</dbReference>
<gene>
    <name evidence="3" type="ORF">FB458_1697</name>
</gene>
<dbReference type="GO" id="GO:0005829">
    <property type="term" value="C:cytosol"/>
    <property type="evidence" value="ECO:0007669"/>
    <property type="project" value="TreeGrafter"/>
</dbReference>
<dbReference type="Gene3D" id="2.30.110.10">
    <property type="entry name" value="Electron Transport, Fmn-binding Protein, Chain A"/>
    <property type="match status" value="1"/>
</dbReference>
<dbReference type="GO" id="GO:0016627">
    <property type="term" value="F:oxidoreductase activity, acting on the CH-CH group of donors"/>
    <property type="evidence" value="ECO:0007669"/>
    <property type="project" value="TreeGrafter"/>
</dbReference>
<protein>
    <submittedName>
        <fullName evidence="3">PPOX class probable F420-dependent enzyme</fullName>
    </submittedName>
</protein>
<accession>A0A542DZX8</accession>
<dbReference type="NCBIfam" id="TIGR03618">
    <property type="entry name" value="Rv1155_F420"/>
    <property type="match status" value="1"/>
</dbReference>
<dbReference type="PANTHER" id="PTHR35176:SF1">
    <property type="entry name" value="F420H(2)-DEPENDENT BILIVERDIN REDUCTASE"/>
    <property type="match status" value="1"/>
</dbReference>
<keyword evidence="4" id="KW-1185">Reference proteome</keyword>
<organism evidence="3 4">
    <name type="scientific">Lapillicoccus jejuensis</name>
    <dbReference type="NCBI Taxonomy" id="402171"/>
    <lineage>
        <taxon>Bacteria</taxon>
        <taxon>Bacillati</taxon>
        <taxon>Actinomycetota</taxon>
        <taxon>Actinomycetes</taxon>
        <taxon>Micrococcales</taxon>
        <taxon>Intrasporangiaceae</taxon>
        <taxon>Lapillicoccus</taxon>
    </lineage>
</organism>
<dbReference type="AlphaFoldDB" id="A0A542DZX8"/>